<reference evidence="3 5" key="2">
    <citation type="submission" date="2019-04" db="EMBL/GenBank/DDBJ databases">
        <title>Draft genome sequence data and analysis of a Fermenting Bacterium, Geotoga petraea strain HO-Geo1, isolated from heavy-oil petroleum reservoir in Russia.</title>
        <authorList>
            <person name="Grouzdev D.S."/>
            <person name="Semenova E.M."/>
            <person name="Sokolova D.S."/>
            <person name="Tourova T.P."/>
            <person name="Poltaraus A.B."/>
            <person name="Nazina T.N."/>
        </authorList>
    </citation>
    <scope>NUCLEOTIDE SEQUENCE [LARGE SCALE GENOMIC DNA]</scope>
    <source>
        <strain evidence="3 5">HO-Geo1</strain>
    </source>
</reference>
<accession>A0A1G6IAW0</accession>
<feature type="transmembrane region" description="Helical" evidence="1">
    <location>
        <begin position="93"/>
        <end position="110"/>
    </location>
</feature>
<dbReference type="EMBL" id="SRME01000001">
    <property type="protein sequence ID" value="TGG89146.1"/>
    <property type="molecule type" value="Genomic_DNA"/>
</dbReference>
<proteinExistence type="predicted"/>
<evidence type="ECO:0000313" key="4">
    <source>
        <dbReference type="Proteomes" id="UP000199322"/>
    </source>
</evidence>
<evidence type="ECO:0000313" key="5">
    <source>
        <dbReference type="Proteomes" id="UP000297288"/>
    </source>
</evidence>
<dbReference type="Proteomes" id="UP000199322">
    <property type="component" value="Unassembled WGS sequence"/>
</dbReference>
<organism evidence="2 4">
    <name type="scientific">Geotoga petraea</name>
    <dbReference type="NCBI Taxonomy" id="28234"/>
    <lineage>
        <taxon>Bacteria</taxon>
        <taxon>Thermotogati</taxon>
        <taxon>Thermotogota</taxon>
        <taxon>Thermotogae</taxon>
        <taxon>Petrotogales</taxon>
        <taxon>Petrotogaceae</taxon>
        <taxon>Geotoga</taxon>
    </lineage>
</organism>
<keyword evidence="1" id="KW-0812">Transmembrane</keyword>
<dbReference type="OrthoDB" id="48947at2"/>
<dbReference type="AlphaFoldDB" id="A0A1G6IAW0"/>
<dbReference type="STRING" id="28234.SAMN04488588_0310"/>
<feature type="transmembrane region" description="Helical" evidence="1">
    <location>
        <begin position="116"/>
        <end position="135"/>
    </location>
</feature>
<protein>
    <submittedName>
        <fullName evidence="2">Uncharacterized protein</fullName>
    </submittedName>
</protein>
<dbReference type="Proteomes" id="UP000297288">
    <property type="component" value="Unassembled WGS sequence"/>
</dbReference>
<gene>
    <name evidence="3" type="ORF">E4650_02845</name>
    <name evidence="2" type="ORF">SAMN04488588_0310</name>
</gene>
<dbReference type="RefSeq" id="WP_091402168.1">
    <property type="nucleotide sequence ID" value="NZ_FMYV01000001.1"/>
</dbReference>
<evidence type="ECO:0000256" key="1">
    <source>
        <dbReference type="SAM" id="Phobius"/>
    </source>
</evidence>
<reference evidence="2 4" key="1">
    <citation type="submission" date="2016-10" db="EMBL/GenBank/DDBJ databases">
        <authorList>
            <person name="de Groot N.N."/>
        </authorList>
    </citation>
    <scope>NUCLEOTIDE SEQUENCE [LARGE SCALE GENOMIC DNA]</scope>
    <source>
        <strain evidence="2 4">WG14</strain>
    </source>
</reference>
<name>A0A1G6IAW0_9BACT</name>
<evidence type="ECO:0000313" key="3">
    <source>
        <dbReference type="EMBL" id="TGG89146.1"/>
    </source>
</evidence>
<keyword evidence="4" id="KW-1185">Reference proteome</keyword>
<feature type="transmembrane region" description="Helical" evidence="1">
    <location>
        <begin position="12"/>
        <end position="39"/>
    </location>
</feature>
<evidence type="ECO:0000313" key="2">
    <source>
        <dbReference type="EMBL" id="SDC03570.1"/>
    </source>
</evidence>
<feature type="transmembrane region" description="Helical" evidence="1">
    <location>
        <begin position="46"/>
        <end position="64"/>
    </location>
</feature>
<sequence>MAYLIASLLINYIAGFIFINLNFWYFMLIIPILMIFLSLKTKKESNITNIFLIISALFTAIGFIQDFDPTYFYLIMNFSAFLSYLNAIMSKKILLFVSWLMNSFGIGYLIAELRTLNLGIIFGVIIFAIGFREIISKSIKEKGGQ</sequence>
<feature type="transmembrane region" description="Helical" evidence="1">
    <location>
        <begin position="70"/>
        <end position="86"/>
    </location>
</feature>
<keyword evidence="1" id="KW-0472">Membrane</keyword>
<dbReference type="EMBL" id="FMYV01000001">
    <property type="protein sequence ID" value="SDC03570.1"/>
    <property type="molecule type" value="Genomic_DNA"/>
</dbReference>
<keyword evidence="1" id="KW-1133">Transmembrane helix</keyword>